<feature type="transmembrane region" description="Helical" evidence="1">
    <location>
        <begin position="21"/>
        <end position="41"/>
    </location>
</feature>
<gene>
    <name evidence="2" type="ORF">GCM10007852_24980</name>
</gene>
<sequence>MSYLRIAKPYKASIRADVFTSFGITSFQCVMTVITLLMVLKVDQLKDIFYQVNAARSWLEYLPYIASITFFSLSLWWTSRFILDLNSYPKRRPKSILKNPSIFARFLFHHYGLGFVKSKEIIDANKYAGRKVGKYLPRIYATLPLVIIGIFNLYDDMTSVGFVTLCTSAFVGIFVTFRRRYFLSHKAKKITSNRLVMRLLNPWTWTVVLIICYSVVAFAAITNTQSFAKETGAAFIIFWGLASVIFSLTLFVYIVVVPTINLMFFIINVVISKVRHKFHDNPRNPPKSNRVHLFDKGISLPYPIVTIAIIFAALMSYFVDTDNHQVRKLQASDNQVIADSYAFSSLASALDKFHQVKGKYYYLDNKSNTKKVPMFFVVSQGGGLRASYWSAGFLSMLESRYPGIHKNIFSLSGASGGTVGNVFFTGALHYCLQDENTDNCRTDNFQSSLLQAVGRDYLSTVATSFMYNDLLYRFLPLPFLSTDRATYLEQDWEIGFKDTFSSDGLGQGFQSTYLNNTPDSHWLPLVLSMGSIQESGSRVITAPFPVKPNVFRDKLDIYPQMGCKNGNLKACNMRLSTVGLNSARFPYITPAGTLDNSVEWEEKQHILDGGYVDNYGAHSTADLVRYLKQSAWLDKTQDAQAVEYVPVVIVLKNSVDTASKKETNDGLSLFDVSRTAPYGEHSSWPLNEMLAPIQGIVSVRAGHTSAAMSDLLHLQKSADTALFTDDSFCSENIDIHDCILLNTLVISYSGLVHEQDGKMDPPLGWWLSPASTMQMDNQLSAMEAKTMKLMKGLQR</sequence>
<dbReference type="EMBL" id="BSOT01000006">
    <property type="protein sequence ID" value="GLR71590.1"/>
    <property type="molecule type" value="Genomic_DNA"/>
</dbReference>
<organism evidence="2 3">
    <name type="scientific">Agaribacter marinus</name>
    <dbReference type="NCBI Taxonomy" id="1431249"/>
    <lineage>
        <taxon>Bacteria</taxon>
        <taxon>Pseudomonadati</taxon>
        <taxon>Pseudomonadota</taxon>
        <taxon>Gammaproteobacteria</taxon>
        <taxon>Alteromonadales</taxon>
        <taxon>Alteromonadaceae</taxon>
        <taxon>Agaribacter</taxon>
    </lineage>
</organism>
<proteinExistence type="predicted"/>
<evidence type="ECO:0000313" key="3">
    <source>
        <dbReference type="Proteomes" id="UP001156601"/>
    </source>
</evidence>
<evidence type="ECO:0008006" key="4">
    <source>
        <dbReference type="Google" id="ProtNLM"/>
    </source>
</evidence>
<feature type="transmembrane region" description="Helical" evidence="1">
    <location>
        <begin position="160"/>
        <end position="178"/>
    </location>
</feature>
<reference evidence="2" key="1">
    <citation type="journal article" date="2014" name="Int. J. Syst. Evol. Microbiol.">
        <title>Complete genome sequence of Corynebacterium casei LMG S-19264T (=DSM 44701T), isolated from a smear-ripened cheese.</title>
        <authorList>
            <consortium name="US DOE Joint Genome Institute (JGI-PGF)"/>
            <person name="Walter F."/>
            <person name="Albersmeier A."/>
            <person name="Kalinowski J."/>
            <person name="Ruckert C."/>
        </authorList>
    </citation>
    <scope>NUCLEOTIDE SEQUENCE</scope>
    <source>
        <strain evidence="2">NBRC 110023</strain>
    </source>
</reference>
<evidence type="ECO:0000256" key="1">
    <source>
        <dbReference type="SAM" id="Phobius"/>
    </source>
</evidence>
<accession>A0AA37T561</accession>
<dbReference type="RefSeq" id="WP_284217939.1">
    <property type="nucleotide sequence ID" value="NZ_BSOT01000006.1"/>
</dbReference>
<dbReference type="SUPFAM" id="SSF52151">
    <property type="entry name" value="FabD/lysophospholipase-like"/>
    <property type="match status" value="1"/>
</dbReference>
<keyword evidence="1" id="KW-1133">Transmembrane helix</keyword>
<keyword evidence="1" id="KW-0472">Membrane</keyword>
<keyword evidence="3" id="KW-1185">Reference proteome</keyword>
<feature type="transmembrane region" description="Helical" evidence="1">
    <location>
        <begin position="199"/>
        <end position="222"/>
    </location>
</feature>
<feature type="transmembrane region" description="Helical" evidence="1">
    <location>
        <begin position="300"/>
        <end position="319"/>
    </location>
</feature>
<dbReference type="AlphaFoldDB" id="A0AA37T561"/>
<evidence type="ECO:0000313" key="2">
    <source>
        <dbReference type="EMBL" id="GLR71590.1"/>
    </source>
</evidence>
<protein>
    <recommendedName>
        <fullName evidence="4">Patatin-like phospholipase</fullName>
    </recommendedName>
</protein>
<feature type="transmembrane region" description="Helical" evidence="1">
    <location>
        <begin position="61"/>
        <end position="83"/>
    </location>
</feature>
<keyword evidence="1" id="KW-0812">Transmembrane</keyword>
<feature type="transmembrane region" description="Helical" evidence="1">
    <location>
        <begin position="234"/>
        <end position="267"/>
    </location>
</feature>
<comment type="caution">
    <text evidence="2">The sequence shown here is derived from an EMBL/GenBank/DDBJ whole genome shotgun (WGS) entry which is preliminary data.</text>
</comment>
<name>A0AA37T561_9ALTE</name>
<dbReference type="Proteomes" id="UP001156601">
    <property type="component" value="Unassembled WGS sequence"/>
</dbReference>
<feature type="transmembrane region" description="Helical" evidence="1">
    <location>
        <begin position="135"/>
        <end position="154"/>
    </location>
</feature>
<dbReference type="InterPro" id="IPR016035">
    <property type="entry name" value="Acyl_Trfase/lysoPLipase"/>
</dbReference>
<reference evidence="2" key="2">
    <citation type="submission" date="2023-01" db="EMBL/GenBank/DDBJ databases">
        <title>Draft genome sequence of Agaribacter marinus strain NBRC 110023.</title>
        <authorList>
            <person name="Sun Q."/>
            <person name="Mori K."/>
        </authorList>
    </citation>
    <scope>NUCLEOTIDE SEQUENCE</scope>
    <source>
        <strain evidence="2">NBRC 110023</strain>
    </source>
</reference>